<evidence type="ECO:0000313" key="2">
    <source>
        <dbReference type="Proteomes" id="UP001189915"/>
    </source>
</evidence>
<gene>
    <name evidence="1" type="ORF">LMG18091_03332</name>
</gene>
<dbReference type="AlphaFoldDB" id="A0AAD2B743"/>
<dbReference type="EMBL" id="CATWAF010000004">
    <property type="protein sequence ID" value="CAJ0701026.1"/>
    <property type="molecule type" value="Genomic_DNA"/>
</dbReference>
<dbReference type="RefSeq" id="WP_316870653.1">
    <property type="nucleotide sequence ID" value="NZ_CATWAF010000004.1"/>
</dbReference>
<keyword evidence="2" id="KW-1185">Reference proteome</keyword>
<evidence type="ECO:0000313" key="1">
    <source>
        <dbReference type="EMBL" id="CAJ0701026.1"/>
    </source>
</evidence>
<name>A0AAD2B743_9RALS</name>
<accession>A0AAD2B743</accession>
<proteinExistence type="predicted"/>
<protein>
    <submittedName>
        <fullName evidence="1">Uncharacterized protein</fullName>
    </submittedName>
</protein>
<organism evidence="1 2">
    <name type="scientific">Ralstonia wenshanensis</name>
    <dbReference type="NCBI Taxonomy" id="2842456"/>
    <lineage>
        <taxon>Bacteria</taxon>
        <taxon>Pseudomonadati</taxon>
        <taxon>Pseudomonadota</taxon>
        <taxon>Betaproteobacteria</taxon>
        <taxon>Burkholderiales</taxon>
        <taxon>Burkholderiaceae</taxon>
        <taxon>Ralstonia</taxon>
    </lineage>
</organism>
<sequence>MELLTDALRQKIAQLVAIDKARQAAIPTTGLSYFSKDEKQVWARQEFGRHAQTIADVLDGLTDAELTFVAALAMYGTPHGSLDGNTKFADALAEAGEFVSKSARDQVISNLAPKQFSAYLLAGLKRAQLD</sequence>
<comment type="caution">
    <text evidence="1">The sequence shown here is derived from an EMBL/GenBank/DDBJ whole genome shotgun (WGS) entry which is preliminary data.</text>
</comment>
<reference evidence="1 2" key="1">
    <citation type="submission" date="2023-07" db="EMBL/GenBank/DDBJ databases">
        <authorList>
            <person name="Peeters C."/>
        </authorList>
    </citation>
    <scope>NUCLEOTIDE SEQUENCE [LARGE SCALE GENOMIC DNA]</scope>
    <source>
        <strain evidence="1 2">LMG 18091</strain>
    </source>
</reference>
<dbReference type="Proteomes" id="UP001189915">
    <property type="component" value="Unassembled WGS sequence"/>
</dbReference>